<organism evidence="2">
    <name type="scientific">Triticum aestivum</name>
    <name type="common">Wheat</name>
    <dbReference type="NCBI Taxonomy" id="4565"/>
    <lineage>
        <taxon>Eukaryota</taxon>
        <taxon>Viridiplantae</taxon>
        <taxon>Streptophyta</taxon>
        <taxon>Embryophyta</taxon>
        <taxon>Tracheophyta</taxon>
        <taxon>Spermatophyta</taxon>
        <taxon>Magnoliopsida</taxon>
        <taxon>Liliopsida</taxon>
        <taxon>Poales</taxon>
        <taxon>Poaceae</taxon>
        <taxon>BOP clade</taxon>
        <taxon>Pooideae</taxon>
        <taxon>Triticodae</taxon>
        <taxon>Triticeae</taxon>
        <taxon>Triticinae</taxon>
        <taxon>Triticum</taxon>
    </lineage>
</organism>
<feature type="transmembrane region" description="Helical" evidence="1">
    <location>
        <begin position="58"/>
        <end position="80"/>
    </location>
</feature>
<reference evidence="2" key="1">
    <citation type="submission" date="2018-08" db="EMBL/GenBank/DDBJ databases">
        <authorList>
            <person name="Rossello M."/>
        </authorList>
    </citation>
    <scope>NUCLEOTIDE SEQUENCE [LARGE SCALE GENOMIC DNA]</scope>
    <source>
        <strain evidence="2">cv. Chinese Spring</strain>
    </source>
</reference>
<dbReference type="Gramene" id="TraesCS1B02G416100.1">
    <property type="protein sequence ID" value="TraesCS1B02G416100.1"/>
    <property type="gene ID" value="TraesCS1B02G416100"/>
</dbReference>
<name>A0A3B5Z3U3_WHEAT</name>
<evidence type="ECO:0000313" key="3">
    <source>
        <dbReference type="Proteomes" id="UP000019116"/>
    </source>
</evidence>
<keyword evidence="1" id="KW-0812">Transmembrane</keyword>
<sequence>MAFVIYSMGHILAPSTKHDVSVIDYWAAIANTDKIVDFNFCEYVFADLLAAYWQLASMYLLMLVLTLPTKLAMLLLLTSFTTPSSHVSKSISNHGMLTQLIGRKISSFSPPHCLTRAVSVCFTSLVTSMASDLLLSFPMKHLLIGRNSWRPSYCS</sequence>
<keyword evidence="1" id="KW-1133">Transmembrane helix</keyword>
<dbReference type="Gramene" id="TraesCS1B03G1121400.1">
    <property type="protein sequence ID" value="TraesCS1B03G1121400.1.CDS"/>
    <property type="gene ID" value="TraesCS1B03G1121400"/>
</dbReference>
<evidence type="ECO:0000256" key="1">
    <source>
        <dbReference type="SAM" id="Phobius"/>
    </source>
</evidence>
<reference evidence="2" key="2">
    <citation type="submission" date="2018-10" db="UniProtKB">
        <authorList>
            <consortium name="EnsemblPlants"/>
        </authorList>
    </citation>
    <scope>IDENTIFICATION</scope>
</reference>
<protein>
    <submittedName>
        <fullName evidence="2">Uncharacterized protein</fullName>
    </submittedName>
</protein>
<dbReference type="Gramene" id="TraesNOR1B03G00385380.1">
    <property type="protein sequence ID" value="TraesNOR1B03G00385380.1"/>
    <property type="gene ID" value="TraesNOR1B03G00385380"/>
</dbReference>
<accession>A0A3B5Z3U3</accession>
<evidence type="ECO:0000313" key="2">
    <source>
        <dbReference type="EnsemblPlants" id="TraesCS1B02G416100.1"/>
    </source>
</evidence>
<keyword evidence="3" id="KW-1185">Reference proteome</keyword>
<proteinExistence type="predicted"/>
<dbReference type="AlphaFoldDB" id="A0A3B5Z3U3"/>
<dbReference type="EnsemblPlants" id="TraesCS1B02G416100.1">
    <property type="protein sequence ID" value="TraesCS1B02G416100.1"/>
    <property type="gene ID" value="TraesCS1B02G416100"/>
</dbReference>
<keyword evidence="1" id="KW-0472">Membrane</keyword>
<dbReference type="Gramene" id="TraesJUL1B03G00381070.1">
    <property type="protein sequence ID" value="TraesJUL1B03G00381070.1"/>
    <property type="gene ID" value="TraesJUL1B03G00381070"/>
</dbReference>
<dbReference type="Proteomes" id="UP000019116">
    <property type="component" value="Chromosome 1B"/>
</dbReference>